<dbReference type="GO" id="GO:0003677">
    <property type="term" value="F:DNA binding"/>
    <property type="evidence" value="ECO:0007669"/>
    <property type="project" value="UniProtKB-KW"/>
</dbReference>
<evidence type="ECO:0000313" key="6">
    <source>
        <dbReference type="EMBL" id="MBS5688121.1"/>
    </source>
</evidence>
<evidence type="ECO:0000256" key="1">
    <source>
        <dbReference type="ARBA" id="ARBA00023015"/>
    </source>
</evidence>
<evidence type="ECO:0000256" key="2">
    <source>
        <dbReference type="ARBA" id="ARBA00023125"/>
    </source>
</evidence>
<dbReference type="Gene3D" id="1.10.10.10">
    <property type="entry name" value="Winged helix-like DNA-binding domain superfamily/Winged helix DNA-binding domain"/>
    <property type="match status" value="1"/>
</dbReference>
<dbReference type="PANTHER" id="PTHR30136">
    <property type="entry name" value="HELIX-TURN-HELIX TRANSCRIPTIONAL REGULATOR, ICLR FAMILY"/>
    <property type="match status" value="1"/>
</dbReference>
<comment type="caution">
    <text evidence="6">The sequence shown here is derived from an EMBL/GenBank/DDBJ whole genome shotgun (WGS) entry which is preliminary data.</text>
</comment>
<accession>A0A943G2H3</accession>
<feature type="domain" description="IclR-ED" evidence="5">
    <location>
        <begin position="70"/>
        <end position="251"/>
    </location>
</feature>
<evidence type="ECO:0000259" key="4">
    <source>
        <dbReference type="PROSITE" id="PS51077"/>
    </source>
</evidence>
<protein>
    <submittedName>
        <fullName evidence="6">IclR family transcriptional regulator</fullName>
    </submittedName>
</protein>
<dbReference type="PROSITE" id="PS51078">
    <property type="entry name" value="ICLR_ED"/>
    <property type="match status" value="1"/>
</dbReference>
<dbReference type="InterPro" id="IPR036388">
    <property type="entry name" value="WH-like_DNA-bd_sf"/>
</dbReference>
<dbReference type="GO" id="GO:0003700">
    <property type="term" value="F:DNA-binding transcription factor activity"/>
    <property type="evidence" value="ECO:0007669"/>
    <property type="project" value="TreeGrafter"/>
</dbReference>
<dbReference type="InterPro" id="IPR050707">
    <property type="entry name" value="HTH_MetabolicPath_Reg"/>
</dbReference>
<dbReference type="Gene3D" id="3.30.450.40">
    <property type="match status" value="1"/>
</dbReference>
<dbReference type="EMBL" id="JAGZAM010000014">
    <property type="protein sequence ID" value="MBS5688121.1"/>
    <property type="molecule type" value="Genomic_DNA"/>
</dbReference>
<dbReference type="SUPFAM" id="SSF46785">
    <property type="entry name" value="Winged helix' DNA-binding domain"/>
    <property type="match status" value="1"/>
</dbReference>
<keyword evidence="1" id="KW-0805">Transcription regulation</keyword>
<dbReference type="Proteomes" id="UP000733372">
    <property type="component" value="Unassembled WGS sequence"/>
</dbReference>
<dbReference type="InterPro" id="IPR036390">
    <property type="entry name" value="WH_DNA-bd_sf"/>
</dbReference>
<organism evidence="6 7">
    <name type="scientific">Faecalibacterium prausnitzii</name>
    <dbReference type="NCBI Taxonomy" id="853"/>
    <lineage>
        <taxon>Bacteria</taxon>
        <taxon>Bacillati</taxon>
        <taxon>Bacillota</taxon>
        <taxon>Clostridia</taxon>
        <taxon>Eubacteriales</taxon>
        <taxon>Oscillospiraceae</taxon>
        <taxon>Faecalibacterium</taxon>
    </lineage>
</organism>
<dbReference type="PROSITE" id="PS51077">
    <property type="entry name" value="HTH_ICLR"/>
    <property type="match status" value="1"/>
</dbReference>
<feature type="domain" description="HTH iclR-type" evidence="4">
    <location>
        <begin position="7"/>
        <end position="69"/>
    </location>
</feature>
<evidence type="ECO:0000256" key="3">
    <source>
        <dbReference type="ARBA" id="ARBA00023163"/>
    </source>
</evidence>
<proteinExistence type="predicted"/>
<dbReference type="PANTHER" id="PTHR30136:SF35">
    <property type="entry name" value="HTH-TYPE TRANSCRIPTIONAL REGULATOR RV1719"/>
    <property type="match status" value="1"/>
</dbReference>
<evidence type="ECO:0000313" key="7">
    <source>
        <dbReference type="Proteomes" id="UP000733372"/>
    </source>
</evidence>
<dbReference type="AlphaFoldDB" id="A0A943G2H3"/>
<dbReference type="SUPFAM" id="SSF55781">
    <property type="entry name" value="GAF domain-like"/>
    <property type="match status" value="1"/>
</dbReference>
<evidence type="ECO:0000259" key="5">
    <source>
        <dbReference type="PROSITE" id="PS51078"/>
    </source>
</evidence>
<dbReference type="InterPro" id="IPR029016">
    <property type="entry name" value="GAF-like_dom_sf"/>
</dbReference>
<keyword evidence="2" id="KW-0238">DNA-binding</keyword>
<dbReference type="Pfam" id="PF01614">
    <property type="entry name" value="IclR_C"/>
    <property type="match status" value="1"/>
</dbReference>
<dbReference type="GO" id="GO:0045892">
    <property type="term" value="P:negative regulation of DNA-templated transcription"/>
    <property type="evidence" value="ECO:0007669"/>
    <property type="project" value="TreeGrafter"/>
</dbReference>
<gene>
    <name evidence="6" type="ORF">KHW66_08965</name>
</gene>
<name>A0A943G2H3_9FIRM</name>
<dbReference type="InterPro" id="IPR005471">
    <property type="entry name" value="Tscrpt_reg_IclR_N"/>
</dbReference>
<reference evidence="6" key="1">
    <citation type="submission" date="2021-02" db="EMBL/GenBank/DDBJ databases">
        <title>Infant gut strain persistence is associated with maternal origin, phylogeny, and functional potential including surface adhesion and iron acquisition.</title>
        <authorList>
            <person name="Lou Y.C."/>
        </authorList>
    </citation>
    <scope>NUCLEOTIDE SEQUENCE</scope>
    <source>
        <strain evidence="6">L3_101_367G1_dasL3_101_367G1_metabat.metabat.26</strain>
    </source>
</reference>
<dbReference type="Pfam" id="PF09339">
    <property type="entry name" value="HTH_IclR"/>
    <property type="match status" value="1"/>
</dbReference>
<dbReference type="SMART" id="SM00346">
    <property type="entry name" value="HTH_ICLR"/>
    <property type="match status" value="1"/>
</dbReference>
<sequence length="256" mass="28759">MPSGDAHRSLARALDILELCSQNGVGYTLTQLSQQLGIAKGSISPLLHTLQDREYLTLDEQDHHYRIGRMAFRIGNTYLDEASALREIHRLMKDIVAVCHETCHLGCLKNGDVYYLKKVDSPLYSHTVTVEGRSLPAYATGVGKALLADYQLPQLKALYYDGLYPLTEHTITDFRQLADQLVEIRAKGFAYECEESTRGIRCIGVPLRKNGRVAAALSVAFPLERYNPQAATQAEKALDETRRQIERMLCSIELQF</sequence>
<dbReference type="InterPro" id="IPR014757">
    <property type="entry name" value="Tscrpt_reg_IclR_C"/>
</dbReference>
<keyword evidence="3" id="KW-0804">Transcription</keyword>